<comment type="subcellular location">
    <subcellularLocation>
        <location evidence="1">Membrane</location>
        <topology evidence="1">Multi-pass membrane protein</topology>
    </subcellularLocation>
</comment>
<evidence type="ECO:0000256" key="10">
    <source>
        <dbReference type="SAM" id="MobiDB-lite"/>
    </source>
</evidence>
<keyword evidence="4 11" id="KW-0812">Transmembrane</keyword>
<evidence type="ECO:0000256" key="8">
    <source>
        <dbReference type="ARBA" id="ARBA00023065"/>
    </source>
</evidence>
<evidence type="ECO:0000256" key="11">
    <source>
        <dbReference type="SAM" id="Phobius"/>
    </source>
</evidence>
<dbReference type="EMBL" id="LAVV01007113">
    <property type="protein sequence ID" value="KNZ57076.1"/>
    <property type="molecule type" value="Genomic_DNA"/>
</dbReference>
<protein>
    <recommendedName>
        <fullName evidence="14">Magnesium transporter</fullName>
    </recommendedName>
</protein>
<keyword evidence="8" id="KW-0406">Ion transport</keyword>
<keyword evidence="9 11" id="KW-0472">Membrane</keyword>
<dbReference type="AlphaFoldDB" id="A0A0L6V8E5"/>
<evidence type="ECO:0000256" key="4">
    <source>
        <dbReference type="ARBA" id="ARBA00022692"/>
    </source>
</evidence>
<feature type="region of interest" description="Disordered" evidence="10">
    <location>
        <begin position="1"/>
        <end position="26"/>
    </location>
</feature>
<evidence type="ECO:0000256" key="2">
    <source>
        <dbReference type="ARBA" id="ARBA00009765"/>
    </source>
</evidence>
<comment type="caution">
    <text evidence="12">The sequence shown here is derived from an EMBL/GenBank/DDBJ whole genome shotgun (WGS) entry which is preliminary data.</text>
</comment>
<dbReference type="Gene3D" id="1.20.58.340">
    <property type="entry name" value="Magnesium transport protein CorA, transmembrane region"/>
    <property type="match status" value="2"/>
</dbReference>
<proteinExistence type="inferred from homology"/>
<evidence type="ECO:0000313" key="12">
    <source>
        <dbReference type="EMBL" id="KNZ57076.1"/>
    </source>
</evidence>
<evidence type="ECO:0000313" key="13">
    <source>
        <dbReference type="Proteomes" id="UP000037035"/>
    </source>
</evidence>
<dbReference type="PANTHER" id="PTHR13890">
    <property type="entry name" value="RNA SPLICING PROTEIN MRS2, MITOCHONDRIAL"/>
    <property type="match status" value="1"/>
</dbReference>
<dbReference type="Proteomes" id="UP000037035">
    <property type="component" value="Unassembled WGS sequence"/>
</dbReference>
<evidence type="ECO:0000256" key="7">
    <source>
        <dbReference type="ARBA" id="ARBA00022989"/>
    </source>
</evidence>
<dbReference type="InterPro" id="IPR039204">
    <property type="entry name" value="MRS2-like"/>
</dbReference>
<keyword evidence="13" id="KW-1185">Reference proteome</keyword>
<feature type="transmembrane region" description="Helical" evidence="11">
    <location>
        <begin position="420"/>
        <end position="444"/>
    </location>
</feature>
<evidence type="ECO:0000256" key="6">
    <source>
        <dbReference type="ARBA" id="ARBA00022946"/>
    </source>
</evidence>
<name>A0A0L6V8E5_9BASI</name>
<evidence type="ECO:0000256" key="1">
    <source>
        <dbReference type="ARBA" id="ARBA00004141"/>
    </source>
</evidence>
<keyword evidence="3" id="KW-0813">Transport</keyword>
<keyword evidence="5" id="KW-0460">Magnesium</keyword>
<evidence type="ECO:0000256" key="9">
    <source>
        <dbReference type="ARBA" id="ARBA00023136"/>
    </source>
</evidence>
<dbReference type="GO" id="GO:0015095">
    <property type="term" value="F:magnesium ion transmembrane transporter activity"/>
    <property type="evidence" value="ECO:0007669"/>
    <property type="project" value="TreeGrafter"/>
</dbReference>
<dbReference type="OrthoDB" id="10251508at2759"/>
<dbReference type="Pfam" id="PF22099">
    <property type="entry name" value="MRS2-like"/>
    <property type="match status" value="1"/>
</dbReference>
<evidence type="ECO:0000256" key="5">
    <source>
        <dbReference type="ARBA" id="ARBA00022842"/>
    </source>
</evidence>
<dbReference type="VEuPathDB" id="FungiDB:VP01_2249g1"/>
<comment type="similarity">
    <text evidence="2">Belongs to the CorA metal ion transporter (MIT) (TC 1.A.35) family.</text>
</comment>
<accession>A0A0L6V8E5</accession>
<evidence type="ECO:0008006" key="14">
    <source>
        <dbReference type="Google" id="ProtNLM"/>
    </source>
</evidence>
<dbReference type="STRING" id="27349.A0A0L6V8E5"/>
<evidence type="ECO:0000256" key="3">
    <source>
        <dbReference type="ARBA" id="ARBA00022448"/>
    </source>
</evidence>
<feature type="transmembrane region" description="Helical" evidence="11">
    <location>
        <begin position="383"/>
        <end position="408"/>
    </location>
</feature>
<keyword evidence="6" id="KW-0809">Transit peptide</keyword>
<dbReference type="GO" id="GO:0045016">
    <property type="term" value="P:mitochondrial magnesium ion transmembrane transport"/>
    <property type="evidence" value="ECO:0007669"/>
    <property type="project" value="TreeGrafter"/>
</dbReference>
<dbReference type="GO" id="GO:0005743">
    <property type="term" value="C:mitochondrial inner membrane"/>
    <property type="evidence" value="ECO:0007669"/>
    <property type="project" value="TreeGrafter"/>
</dbReference>
<organism evidence="12 13">
    <name type="scientific">Puccinia sorghi</name>
    <dbReference type="NCBI Taxonomy" id="27349"/>
    <lineage>
        <taxon>Eukaryota</taxon>
        <taxon>Fungi</taxon>
        <taxon>Dikarya</taxon>
        <taxon>Basidiomycota</taxon>
        <taxon>Pucciniomycotina</taxon>
        <taxon>Pucciniomycetes</taxon>
        <taxon>Pucciniales</taxon>
        <taxon>Pucciniaceae</taxon>
        <taxon>Puccinia</taxon>
    </lineage>
</organism>
<reference evidence="12 13" key="1">
    <citation type="submission" date="2015-08" db="EMBL/GenBank/DDBJ databases">
        <title>Next Generation Sequencing and Analysis of the Genome of Puccinia sorghi L Schw, the Causal Agent of Maize Common Rust.</title>
        <authorList>
            <person name="Rochi L."/>
            <person name="Burguener G."/>
            <person name="Darino M."/>
            <person name="Turjanski A."/>
            <person name="Kreff E."/>
            <person name="Dieguez M.J."/>
            <person name="Sacco F."/>
        </authorList>
    </citation>
    <scope>NUCLEOTIDE SEQUENCE [LARGE SCALE GENOMIC DNA]</scope>
    <source>
        <strain evidence="12 13">RO10H11247</strain>
    </source>
</reference>
<dbReference type="PANTHER" id="PTHR13890:SF0">
    <property type="entry name" value="MAGNESIUM TRANSPORTER MRS2 HOMOLOG, MITOCHONDRIAL"/>
    <property type="match status" value="1"/>
</dbReference>
<keyword evidence="7 11" id="KW-1133">Transmembrane helix</keyword>
<gene>
    <name evidence="12" type="ORF">VP01_2249g1</name>
</gene>
<sequence>MAAPPTRLGSTHRVRSNSNFSARLPVRPSGEENMMRYDAFGSQSIKRAHMSIYYTEISWQGSWRVVNLRQVATRAQFCGDKTIRVPDEKLPQLKDLRLLESSFGAPSFSIQAESIIVRKTTETRETGKRTLTELFFINQINTDGFRALINKDSVAILNDPTGSQNEYQQLQNINPGNEGPALSHRRQFTAKLLKAISNHHELRRRAQIEERSTYSVEYPFELLALGSILDIIFASLEHDHEALRASNRVLLSTLDREISQSLFLHVSTLDDNGSKTMERLLSAGHELQNFIGRCTNLQNCLERISERAATFFHTREAPDSPKTLGSAEGYQASSEVHHRDFLTLIDQYSADETLQEVRKFKLRDLRMKEDTANLVLNSSQLDFVYVGLKLEVLTIGFTLGALLTGTFGMNLKSGLEETDWGFHIGAAVIVTACIVSILAGWIYVKNSIRNF</sequence>